<dbReference type="GO" id="GO:0004315">
    <property type="term" value="F:3-oxoacyl-[acyl-carrier-protein] synthase activity"/>
    <property type="evidence" value="ECO:0007669"/>
    <property type="project" value="TreeGrafter"/>
</dbReference>
<reference evidence="5 6" key="1">
    <citation type="submission" date="2020-04" db="EMBL/GenBank/DDBJ databases">
        <title>Draft Genome Sequence of Streptomyces morookaense DSM 40503, an 8-azaguanine-producing strain.</title>
        <authorList>
            <person name="Qi J."/>
            <person name="Gao J.-M."/>
        </authorList>
    </citation>
    <scope>NUCLEOTIDE SEQUENCE [LARGE SCALE GENOMIC DNA]</scope>
    <source>
        <strain evidence="5 6">DSM 40503</strain>
    </source>
</reference>
<dbReference type="Pfam" id="PF02801">
    <property type="entry name" value="Ketoacyl-synt_C"/>
    <property type="match status" value="1"/>
</dbReference>
<name>A0A7Y7B1F3_STRMO</name>
<dbReference type="RefSeq" id="WP_171079068.1">
    <property type="nucleotide sequence ID" value="NZ_BNBU01000002.1"/>
</dbReference>
<dbReference type="EMBL" id="JABBXF010000010">
    <property type="protein sequence ID" value="NVK77285.1"/>
    <property type="molecule type" value="Genomic_DNA"/>
</dbReference>
<dbReference type="Proteomes" id="UP000587462">
    <property type="component" value="Unassembled WGS sequence"/>
</dbReference>
<dbReference type="InterPro" id="IPR016039">
    <property type="entry name" value="Thiolase-like"/>
</dbReference>
<evidence type="ECO:0000256" key="3">
    <source>
        <dbReference type="RuleBase" id="RU003694"/>
    </source>
</evidence>
<keyword evidence="6" id="KW-1185">Reference proteome</keyword>
<evidence type="ECO:0000259" key="4">
    <source>
        <dbReference type="PROSITE" id="PS52004"/>
    </source>
</evidence>
<evidence type="ECO:0000313" key="6">
    <source>
        <dbReference type="Proteomes" id="UP000587462"/>
    </source>
</evidence>
<dbReference type="AlphaFoldDB" id="A0A7Y7B1F3"/>
<dbReference type="InterPro" id="IPR000794">
    <property type="entry name" value="Beta-ketoacyl_synthase"/>
</dbReference>
<dbReference type="GO" id="GO:0006633">
    <property type="term" value="P:fatty acid biosynthetic process"/>
    <property type="evidence" value="ECO:0007669"/>
    <property type="project" value="TreeGrafter"/>
</dbReference>
<feature type="domain" description="Ketosynthase family 3 (KS3)" evidence="4">
    <location>
        <begin position="2"/>
        <end position="367"/>
    </location>
</feature>
<dbReference type="Gene3D" id="3.40.47.10">
    <property type="match status" value="1"/>
</dbReference>
<evidence type="ECO:0000313" key="5">
    <source>
        <dbReference type="EMBL" id="NVK77285.1"/>
    </source>
</evidence>
<evidence type="ECO:0000256" key="1">
    <source>
        <dbReference type="ARBA" id="ARBA00008467"/>
    </source>
</evidence>
<comment type="caution">
    <text evidence="5">The sequence shown here is derived from an EMBL/GenBank/DDBJ whole genome shotgun (WGS) entry which is preliminary data.</text>
</comment>
<accession>A0A7Y7B1F3</accession>
<dbReference type="PANTHER" id="PTHR11712">
    <property type="entry name" value="POLYKETIDE SYNTHASE-RELATED"/>
    <property type="match status" value="1"/>
</dbReference>
<dbReference type="SUPFAM" id="SSF53901">
    <property type="entry name" value="Thiolase-like"/>
    <property type="match status" value="2"/>
</dbReference>
<dbReference type="PANTHER" id="PTHR11712:SF347">
    <property type="entry name" value="BETA KETOACYL-ACYL CARRIER PROTEIN SYNTHASE"/>
    <property type="match status" value="1"/>
</dbReference>
<gene>
    <name evidence="5" type="ORF">HG542_06375</name>
</gene>
<keyword evidence="2 3" id="KW-0808">Transferase</keyword>
<dbReference type="PROSITE" id="PS52004">
    <property type="entry name" value="KS3_2"/>
    <property type="match status" value="1"/>
</dbReference>
<sequence length="372" mass="37238">MTHGIHVTGLGWSTPLGDGIEDVWQQLLAGHDGFAPLGAPFPLRNELAASVPSVPPGPDHGARLTALAAKGLRAAFADAGLDPAEDGVALVLGTSYGAHLDEEAESLYDWAGRCAEAVAFPGAPVCVSTACSAASDALLVGAELVRSGRYRAVVCGGADILTPAKRLAHSMLGTMTGERLRAFDTGHSGMLLGEGAGFLVLEPDASRAGRSYAVLRGVGASNDAVGLTAPAADGRTVRTAVERALADSGLGATDIAAVSAHGTGTVLNDEAEARGLAMVFGEQPDAPAVFGTKGALGHSLGACGAVEAITLVLALRDRTAPPVAGLRTPIGEAAGLVRPGRRTVHGTAGVSLTLGFGGFNTALVFTVDGGTS</sequence>
<comment type="similarity">
    <text evidence="1 3">Belongs to the thiolase-like superfamily. Beta-ketoacyl-ACP synthases family.</text>
</comment>
<dbReference type="SMART" id="SM00825">
    <property type="entry name" value="PKS_KS"/>
    <property type="match status" value="1"/>
</dbReference>
<proteinExistence type="inferred from homology"/>
<dbReference type="InterPro" id="IPR014030">
    <property type="entry name" value="Ketoacyl_synth_N"/>
</dbReference>
<dbReference type="Pfam" id="PF00109">
    <property type="entry name" value="ketoacyl-synt"/>
    <property type="match status" value="1"/>
</dbReference>
<dbReference type="InterPro" id="IPR014031">
    <property type="entry name" value="Ketoacyl_synth_C"/>
</dbReference>
<dbReference type="InterPro" id="IPR020841">
    <property type="entry name" value="PKS_Beta-ketoAc_synthase_dom"/>
</dbReference>
<organism evidence="5 6">
    <name type="scientific">Streptomyces morookaense</name>
    <name type="common">Streptoverticillium morookaense</name>
    <dbReference type="NCBI Taxonomy" id="1970"/>
    <lineage>
        <taxon>Bacteria</taxon>
        <taxon>Bacillati</taxon>
        <taxon>Actinomycetota</taxon>
        <taxon>Actinomycetes</taxon>
        <taxon>Kitasatosporales</taxon>
        <taxon>Streptomycetaceae</taxon>
        <taxon>Streptomyces</taxon>
    </lineage>
</organism>
<protein>
    <submittedName>
        <fullName evidence="5">Beta-ketoacyl-[acyl-carrier-protein] synthase family protein</fullName>
    </submittedName>
</protein>
<evidence type="ECO:0000256" key="2">
    <source>
        <dbReference type="ARBA" id="ARBA00022679"/>
    </source>
</evidence>